<accession>A0A1Y0EPS7</accession>
<evidence type="ECO:0000256" key="2">
    <source>
        <dbReference type="RuleBase" id="RU362097"/>
    </source>
</evidence>
<dbReference type="SUPFAM" id="SSF56954">
    <property type="entry name" value="Outer membrane efflux proteins (OEP)"/>
    <property type="match status" value="1"/>
</dbReference>
<dbReference type="Pfam" id="PF02321">
    <property type="entry name" value="OEP"/>
    <property type="match status" value="2"/>
</dbReference>
<keyword evidence="5" id="KW-1185">Reference proteome</keyword>
<evidence type="ECO:0000256" key="1">
    <source>
        <dbReference type="ARBA" id="ARBA00007613"/>
    </source>
</evidence>
<dbReference type="PANTHER" id="PTHR30203:SF25">
    <property type="entry name" value="OUTER MEMBRANE PROTEIN-RELATED"/>
    <property type="match status" value="1"/>
</dbReference>
<dbReference type="RefSeq" id="WP_087281702.1">
    <property type="nucleotide sequence ID" value="NZ_CP021455.1"/>
</dbReference>
<dbReference type="Gene3D" id="1.20.1600.10">
    <property type="entry name" value="Outer membrane efflux proteins (OEP)"/>
    <property type="match status" value="1"/>
</dbReference>
<dbReference type="AlphaFoldDB" id="A0A1Y0EPS7"/>
<dbReference type="GO" id="GO:0005886">
    <property type="term" value="C:plasma membrane"/>
    <property type="evidence" value="ECO:0007669"/>
    <property type="project" value="UniProtKB-SubCell"/>
</dbReference>
<reference evidence="4 5" key="1">
    <citation type="submission" date="2017-05" db="EMBL/GenBank/DDBJ databases">
        <authorList>
            <person name="Song R."/>
            <person name="Chenine A.L."/>
            <person name="Ruprecht R.M."/>
        </authorList>
    </citation>
    <scope>NUCLEOTIDE SEQUENCE [LARGE SCALE GENOMIC DNA]</scope>
    <source>
        <strain evidence="4 5">DSM 26136</strain>
    </source>
</reference>
<protein>
    <submittedName>
        <fullName evidence="4">Multidrug transporter</fullName>
    </submittedName>
</protein>
<evidence type="ECO:0000256" key="3">
    <source>
        <dbReference type="SAM" id="MobiDB-lite"/>
    </source>
</evidence>
<dbReference type="PANTHER" id="PTHR30203">
    <property type="entry name" value="OUTER MEMBRANE CATION EFFLUX PROTEIN"/>
    <property type="match status" value="1"/>
</dbReference>
<comment type="subcellular location">
    <subcellularLocation>
        <location evidence="2">Cell membrane</location>
        <topology evidence="2">Lipid-anchor</topology>
    </subcellularLocation>
</comment>
<dbReference type="InterPro" id="IPR010131">
    <property type="entry name" value="MdtP/NodT-like"/>
</dbReference>
<dbReference type="GO" id="GO:0015562">
    <property type="term" value="F:efflux transmembrane transporter activity"/>
    <property type="evidence" value="ECO:0007669"/>
    <property type="project" value="InterPro"/>
</dbReference>
<comment type="similarity">
    <text evidence="1 2">Belongs to the outer membrane factor (OMF) (TC 1.B.17) family.</text>
</comment>
<evidence type="ECO:0000313" key="4">
    <source>
        <dbReference type="EMBL" id="ARU05488.1"/>
    </source>
</evidence>
<name>A0A1Y0EPS7_9BURK</name>
<keyword evidence="2" id="KW-0564">Palmitate</keyword>
<gene>
    <name evidence="4" type="ORF">CCO03_13045</name>
</gene>
<dbReference type="NCBIfam" id="TIGR01845">
    <property type="entry name" value="outer_NodT"/>
    <property type="match status" value="1"/>
</dbReference>
<evidence type="ECO:0000313" key="5">
    <source>
        <dbReference type="Proteomes" id="UP000196138"/>
    </source>
</evidence>
<keyword evidence="2" id="KW-0449">Lipoprotein</keyword>
<dbReference type="OrthoDB" id="9770517at2"/>
<dbReference type="Gene3D" id="2.20.200.10">
    <property type="entry name" value="Outer membrane efflux proteins (OEP)"/>
    <property type="match status" value="1"/>
</dbReference>
<dbReference type="EMBL" id="CP021455">
    <property type="protein sequence ID" value="ARU05488.1"/>
    <property type="molecule type" value="Genomic_DNA"/>
</dbReference>
<dbReference type="KEGG" id="cser:CCO03_13045"/>
<dbReference type="Proteomes" id="UP000196138">
    <property type="component" value="Chromosome"/>
</dbReference>
<proteinExistence type="inferred from homology"/>
<organism evidence="4 5">
    <name type="scientific">Comamonas serinivorans</name>
    <dbReference type="NCBI Taxonomy" id="1082851"/>
    <lineage>
        <taxon>Bacteria</taxon>
        <taxon>Pseudomonadati</taxon>
        <taxon>Pseudomonadota</taxon>
        <taxon>Betaproteobacteria</taxon>
        <taxon>Burkholderiales</taxon>
        <taxon>Comamonadaceae</taxon>
        <taxon>Comamonas</taxon>
    </lineage>
</organism>
<feature type="region of interest" description="Disordered" evidence="3">
    <location>
        <begin position="491"/>
        <end position="512"/>
    </location>
</feature>
<keyword evidence="2" id="KW-1134">Transmembrane beta strand</keyword>
<keyword evidence="2" id="KW-0812">Transmembrane</keyword>
<sequence>MTTDSLVHPNRAGAPAPGRWSVVLVPLLLAGCMTDPQLPPPHLDTPTAALQARAATVAAQPALDASAPPSPWWRLFNDATLTALEGEAGTRNLDLRAAVARIDESRAQLGLVSANRAPQLAATAGYTRSGLSEHSPLHRLGAPTAGSSTWTLGLQAGWELDLWGHLRQVETSARMQLQAVAYGQEAVRVSVAAEVARTYLLLRGAQAQTAIAQDNQRIAQDLLRMAESRARNGVATRFDAAAARADLAGIEASLLQLQHQRDTLMNALALLLGWPPRELNDRLVDAALPAMPARLPVGVSSELARTRPDILQANARLQAAVADIGAARADFYPRIGLGGSLGVQAFQLSDLGSWASRQFSVGPTLHLPIFQGGRLQSQLALSEARHQLAAIAYQQTVLRAWHEVDDALGAYASERAREVKLREAQQQSQVALDVAQKGYQEGVSDFTAVLVARRSLLSSQAALADCATASALSVVGLYRALGGGWSPELLQPDAAQAGSPQAVPAAEPDVRS</sequence>
<keyword evidence="2" id="KW-0472">Membrane</keyword>
<dbReference type="InterPro" id="IPR003423">
    <property type="entry name" value="OMP_efflux"/>
</dbReference>